<feature type="domain" description="Anaphase-promoting complex subunit 4-like WD40" evidence="2">
    <location>
        <begin position="53"/>
        <end position="116"/>
    </location>
</feature>
<feature type="repeat" description="WD" evidence="1">
    <location>
        <begin position="59"/>
        <end position="100"/>
    </location>
</feature>
<name>A0A927A110_9NOST</name>
<sequence>MSLKAKIQGDFQQCWGGMLSDYVTAIAWSPQGKILAASSSAGEVILYHNLEQELVKYLQTSNGESIDSLVFSKDGEFLAAGGQNGQVKIWRLHSEEAKLISVLENNRTWVDRMAWSPTKNQLAFSCGRYVQVWNADTGNTETTLNFDTSSVQYITWHPNGESLAVAGYQSLKIWMSENWDDDPSLVPVDSTSLVILWSADGKYIASGNMDCSITVLEWNNPDPWVMRGFPGKIRNLAWSNIPTKSGAPLLAASSIEGIVVWEKDADNWDSRVLPRHEGNVLSIQFQPHTHLLASASEDGSVCLWNQGKRLLQVLYGANNGFSCLSWHPHESTLAAGGKNGELIIWSKGTRGQGFGRR</sequence>
<dbReference type="PANTHER" id="PTHR19920">
    <property type="entry name" value="WD40 PROTEIN CIAO1"/>
    <property type="match status" value="1"/>
</dbReference>
<proteinExistence type="predicted"/>
<evidence type="ECO:0000259" key="2">
    <source>
        <dbReference type="Pfam" id="PF12894"/>
    </source>
</evidence>
<dbReference type="InterPro" id="IPR001680">
    <property type="entry name" value="WD40_rpt"/>
</dbReference>
<reference evidence="4" key="1">
    <citation type="journal article" date="2020" name="ISME J.">
        <title>Comparative genomics reveals insights into cyanobacterial evolution and habitat adaptation.</title>
        <authorList>
            <person name="Chen M.Y."/>
            <person name="Teng W.K."/>
            <person name="Zhao L."/>
            <person name="Hu C.X."/>
            <person name="Zhou Y.K."/>
            <person name="Han B.P."/>
            <person name="Song L.R."/>
            <person name="Shu W.S."/>
        </authorList>
    </citation>
    <scope>NUCLEOTIDE SEQUENCE [LARGE SCALE GENOMIC DNA]</scope>
    <source>
        <strain evidence="4">FACHB-251</strain>
    </source>
</reference>
<dbReference type="GO" id="GO:0097361">
    <property type="term" value="C:cytosolic [4Fe-4S] assembly targeting complex"/>
    <property type="evidence" value="ECO:0007669"/>
    <property type="project" value="TreeGrafter"/>
</dbReference>
<dbReference type="EMBL" id="JACJQU010000005">
    <property type="protein sequence ID" value="MBD2294124.1"/>
    <property type="molecule type" value="Genomic_DNA"/>
</dbReference>
<dbReference type="InterPro" id="IPR036322">
    <property type="entry name" value="WD40_repeat_dom_sf"/>
</dbReference>
<dbReference type="Gene3D" id="2.130.10.10">
    <property type="entry name" value="YVTN repeat-like/Quinoprotein amine dehydrogenase"/>
    <property type="match status" value="2"/>
</dbReference>
<gene>
    <name evidence="3" type="ORF">H6G06_11640</name>
</gene>
<dbReference type="RefSeq" id="WP_190560211.1">
    <property type="nucleotide sequence ID" value="NZ_JACJQU010000005.1"/>
</dbReference>
<keyword evidence="1" id="KW-0853">WD repeat</keyword>
<dbReference type="GO" id="GO:0016226">
    <property type="term" value="P:iron-sulfur cluster assembly"/>
    <property type="evidence" value="ECO:0007669"/>
    <property type="project" value="TreeGrafter"/>
</dbReference>
<protein>
    <recommendedName>
        <fullName evidence="2">Anaphase-promoting complex subunit 4-like WD40 domain-containing protein</fullName>
    </recommendedName>
</protein>
<comment type="caution">
    <text evidence="3">The sequence shown here is derived from an EMBL/GenBank/DDBJ whole genome shotgun (WGS) entry which is preliminary data.</text>
</comment>
<dbReference type="PROSITE" id="PS50082">
    <property type="entry name" value="WD_REPEATS_2"/>
    <property type="match status" value="3"/>
</dbReference>
<feature type="repeat" description="WD" evidence="1">
    <location>
        <begin position="273"/>
        <end position="305"/>
    </location>
</feature>
<dbReference type="SMART" id="SM00320">
    <property type="entry name" value="WD40"/>
    <property type="match status" value="7"/>
</dbReference>
<dbReference type="Pfam" id="PF00400">
    <property type="entry name" value="WD40"/>
    <property type="match status" value="4"/>
</dbReference>
<dbReference type="PANTHER" id="PTHR19920:SF0">
    <property type="entry name" value="CYTOSOLIC IRON-SULFUR PROTEIN ASSEMBLY PROTEIN CIAO1-RELATED"/>
    <property type="match status" value="1"/>
</dbReference>
<evidence type="ECO:0000313" key="4">
    <source>
        <dbReference type="Proteomes" id="UP000662185"/>
    </source>
</evidence>
<evidence type="ECO:0000256" key="1">
    <source>
        <dbReference type="PROSITE-ProRule" id="PRU00221"/>
    </source>
</evidence>
<dbReference type="InterPro" id="IPR024977">
    <property type="entry name" value="Apc4-like_WD40_dom"/>
</dbReference>
<dbReference type="InterPro" id="IPR015943">
    <property type="entry name" value="WD40/YVTN_repeat-like_dom_sf"/>
</dbReference>
<accession>A0A927A110</accession>
<evidence type="ECO:0000313" key="3">
    <source>
        <dbReference type="EMBL" id="MBD2294124.1"/>
    </source>
</evidence>
<dbReference type="PROSITE" id="PS50294">
    <property type="entry name" value="WD_REPEATS_REGION"/>
    <property type="match status" value="2"/>
</dbReference>
<dbReference type="Proteomes" id="UP000662185">
    <property type="component" value="Unassembled WGS sequence"/>
</dbReference>
<dbReference type="AlphaFoldDB" id="A0A927A110"/>
<organism evidence="3 4">
    <name type="scientific">Anabaena sphaerica FACHB-251</name>
    <dbReference type="NCBI Taxonomy" id="2692883"/>
    <lineage>
        <taxon>Bacteria</taxon>
        <taxon>Bacillati</taxon>
        <taxon>Cyanobacteriota</taxon>
        <taxon>Cyanophyceae</taxon>
        <taxon>Nostocales</taxon>
        <taxon>Nostocaceae</taxon>
        <taxon>Anabaena</taxon>
    </lineage>
</organism>
<feature type="repeat" description="WD" evidence="1">
    <location>
        <begin position="314"/>
        <end position="346"/>
    </location>
</feature>
<dbReference type="SUPFAM" id="SSF50978">
    <property type="entry name" value="WD40 repeat-like"/>
    <property type="match status" value="1"/>
</dbReference>
<dbReference type="Pfam" id="PF12894">
    <property type="entry name" value="ANAPC4_WD40"/>
    <property type="match status" value="1"/>
</dbReference>
<keyword evidence="4" id="KW-1185">Reference proteome</keyword>